<feature type="compositionally biased region" description="Basic and acidic residues" evidence="1">
    <location>
        <begin position="486"/>
        <end position="496"/>
    </location>
</feature>
<dbReference type="EMBL" id="CAJVPV010000062">
    <property type="protein sequence ID" value="CAG8440642.1"/>
    <property type="molecule type" value="Genomic_DNA"/>
</dbReference>
<dbReference type="Proteomes" id="UP000789342">
    <property type="component" value="Unassembled WGS sequence"/>
</dbReference>
<accession>A0A9N8VAJ0</accession>
<feature type="compositionally biased region" description="Polar residues" evidence="1">
    <location>
        <begin position="435"/>
        <end position="448"/>
    </location>
</feature>
<feature type="compositionally biased region" description="Polar residues" evidence="1">
    <location>
        <begin position="364"/>
        <end position="374"/>
    </location>
</feature>
<feature type="compositionally biased region" description="Acidic residues" evidence="1">
    <location>
        <begin position="291"/>
        <end position="313"/>
    </location>
</feature>
<name>A0A9N8VAJ0_9GLOM</name>
<feature type="compositionally biased region" description="Low complexity" evidence="1">
    <location>
        <begin position="218"/>
        <end position="232"/>
    </location>
</feature>
<feature type="region of interest" description="Disordered" evidence="1">
    <location>
        <begin position="135"/>
        <end position="451"/>
    </location>
</feature>
<feature type="compositionally biased region" description="Basic residues" evidence="1">
    <location>
        <begin position="269"/>
        <end position="285"/>
    </location>
</feature>
<feature type="region of interest" description="Disordered" evidence="1">
    <location>
        <begin position="71"/>
        <end position="115"/>
    </location>
</feature>
<comment type="caution">
    <text evidence="2">The sequence shown here is derived from an EMBL/GenBank/DDBJ whole genome shotgun (WGS) entry which is preliminary data.</text>
</comment>
<evidence type="ECO:0000313" key="2">
    <source>
        <dbReference type="EMBL" id="CAG8440642.1"/>
    </source>
</evidence>
<organism evidence="2 3">
    <name type="scientific">Acaulospora morrowiae</name>
    <dbReference type="NCBI Taxonomy" id="94023"/>
    <lineage>
        <taxon>Eukaryota</taxon>
        <taxon>Fungi</taxon>
        <taxon>Fungi incertae sedis</taxon>
        <taxon>Mucoromycota</taxon>
        <taxon>Glomeromycotina</taxon>
        <taxon>Glomeromycetes</taxon>
        <taxon>Diversisporales</taxon>
        <taxon>Acaulosporaceae</taxon>
        <taxon>Acaulospora</taxon>
    </lineage>
</organism>
<keyword evidence="3" id="KW-1185">Reference proteome</keyword>
<feature type="region of interest" description="Disordered" evidence="1">
    <location>
        <begin position="470"/>
        <end position="536"/>
    </location>
</feature>
<evidence type="ECO:0000256" key="1">
    <source>
        <dbReference type="SAM" id="MobiDB-lite"/>
    </source>
</evidence>
<reference evidence="2" key="1">
    <citation type="submission" date="2021-06" db="EMBL/GenBank/DDBJ databases">
        <authorList>
            <person name="Kallberg Y."/>
            <person name="Tangrot J."/>
            <person name="Rosling A."/>
        </authorList>
    </citation>
    <scope>NUCLEOTIDE SEQUENCE</scope>
    <source>
        <strain evidence="2">CL551</strain>
    </source>
</reference>
<gene>
    <name evidence="2" type="ORF">AMORRO_LOCUS253</name>
</gene>
<protein>
    <submittedName>
        <fullName evidence="2">6081_t:CDS:1</fullName>
    </submittedName>
</protein>
<feature type="compositionally biased region" description="Polar residues" evidence="1">
    <location>
        <begin position="472"/>
        <end position="485"/>
    </location>
</feature>
<dbReference type="AlphaFoldDB" id="A0A9N8VAJ0"/>
<dbReference type="OrthoDB" id="2398301at2759"/>
<feature type="region of interest" description="Disordered" evidence="1">
    <location>
        <begin position="25"/>
        <end position="59"/>
    </location>
</feature>
<sequence length="577" mass="64214">MSIDVDDSGVFSRLQLARALKEDLDNPLAEPPDNSAIFSRQRARKSDAPVGQFYIPRPTTLLTPPILSTIEPQNNEPQHLQEDKRNSTQPPNANVRGSVVVPSHEERRGSLGKPATLLDIRKSMLDTRQSIHNMLPFSPASSQRTSQILQQQKSLPNLSQTKQSQGASRMSTVSNNNSRQSSLSTNSSRPTSSHNPASRPTSTFRLSKSFIPQDSEDSSSSSDSRQKSSPKSLKPKSKKLTLSGPSRSGHKKVVDDNEELPEEEQTVKRSIKKKKSIKKHKHAQKSKLEKVEEENSNDKDDEEDDESDSEGDDTPLALKTTPKIRIAAPNGTVKKNGEVIEAWLDDVSANSSPEPEINTRNRRPSSSYVQTPSSPLGPGRKSSLTPEPASVPGNRRPRSTADNIHPPELHLRSQPRKRANSEYVPKRNSYIPEPQLTQVGRISPSPRQDSGYWARDTLAALSGDSRHLNLMNDPNSNFMPNNSQNRSDRHPQHRDSIGSSSYGSRPHSPQIPSPTSQYSRSKDLLGASPNNRQSYYMVNNNNNVHRRVSSDHLTVATNRASYYQQQPPSPQQKHRVR</sequence>
<proteinExistence type="predicted"/>
<evidence type="ECO:0000313" key="3">
    <source>
        <dbReference type="Proteomes" id="UP000789342"/>
    </source>
</evidence>
<feature type="compositionally biased region" description="Polar residues" evidence="1">
    <location>
        <begin position="139"/>
        <end position="173"/>
    </location>
</feature>
<feature type="compositionally biased region" description="Low complexity" evidence="1">
    <location>
        <begin position="174"/>
        <end position="196"/>
    </location>
</feature>